<comment type="caution">
    <text evidence="2">The sequence shown here is derived from an EMBL/GenBank/DDBJ whole genome shotgun (WGS) entry which is preliminary data.</text>
</comment>
<reference evidence="2 3" key="1">
    <citation type="journal article" date="2016" name="DNA Res.">
        <title>Genome sequence of Aspergillus luchuensis NBRC 4314.</title>
        <authorList>
            <person name="Yamada O."/>
            <person name="Machida M."/>
            <person name="Hosoyama A."/>
            <person name="Goto M."/>
            <person name="Takahashi T."/>
            <person name="Futagami T."/>
            <person name="Yamagata Y."/>
            <person name="Takeuchi M."/>
            <person name="Kobayashi T."/>
            <person name="Koike H."/>
            <person name="Abe K."/>
            <person name="Asai K."/>
            <person name="Arita M."/>
            <person name="Fujita N."/>
            <person name="Fukuda K."/>
            <person name="Higa K."/>
            <person name="Horikawa H."/>
            <person name="Ishikawa T."/>
            <person name="Jinno K."/>
            <person name="Kato Y."/>
            <person name="Kirimura K."/>
            <person name="Mizutani O."/>
            <person name="Nakasone K."/>
            <person name="Sano M."/>
            <person name="Shiraishi Y."/>
            <person name="Tsukahara M."/>
            <person name="Gomi K."/>
        </authorList>
    </citation>
    <scope>NUCLEOTIDE SEQUENCE [LARGE SCALE GENOMIC DNA]</scope>
    <source>
        <strain evidence="2 3">RIB 2604</strain>
    </source>
</reference>
<accession>A0A146FBK2</accession>
<evidence type="ECO:0000313" key="3">
    <source>
        <dbReference type="Proteomes" id="UP000075230"/>
    </source>
</evidence>
<dbReference type="VEuPathDB" id="FungiDB:ASPFODRAFT_183588"/>
<protein>
    <submittedName>
        <fullName evidence="2">Uncharacterized protein</fullName>
    </submittedName>
</protein>
<proteinExistence type="predicted"/>
<feature type="compositionally biased region" description="Polar residues" evidence="1">
    <location>
        <begin position="88"/>
        <end position="97"/>
    </location>
</feature>
<gene>
    <name evidence="2" type="ORF">RIB2604_01701650</name>
</gene>
<reference evidence="3" key="2">
    <citation type="submission" date="2016-02" db="EMBL/GenBank/DDBJ databases">
        <title>Genome sequencing of Aspergillus luchuensis NBRC 4314.</title>
        <authorList>
            <person name="Yamada O."/>
        </authorList>
    </citation>
    <scope>NUCLEOTIDE SEQUENCE [LARGE SCALE GENOMIC DNA]</scope>
    <source>
        <strain evidence="3">RIB 2604</strain>
    </source>
</reference>
<dbReference type="Proteomes" id="UP000075230">
    <property type="component" value="Unassembled WGS sequence"/>
</dbReference>
<feature type="compositionally biased region" description="Low complexity" evidence="1">
    <location>
        <begin position="122"/>
        <end position="131"/>
    </location>
</feature>
<feature type="region of interest" description="Disordered" evidence="1">
    <location>
        <begin position="87"/>
        <end position="151"/>
    </location>
</feature>
<dbReference type="EMBL" id="BCWF01000017">
    <property type="protein sequence ID" value="GAT23029.1"/>
    <property type="molecule type" value="Genomic_DNA"/>
</dbReference>
<sequence length="151" mass="17147">MILRRASTLSRPLVLRPAYSARVCYYHPPDVHSTKGEECTFATSTSTLTYQLIFSVFIPPSYPDNLEDTPSLVKKPEKDMGHWEEIHATSSETSVRSISPLPFIRQGTPRASQVKADRGDIDIQQQKQQRTTTRDLDKDLGEEEPPKLDEM</sequence>
<dbReference type="AlphaFoldDB" id="A0A146FBK2"/>
<evidence type="ECO:0000256" key="1">
    <source>
        <dbReference type="SAM" id="MobiDB-lite"/>
    </source>
</evidence>
<organism evidence="2 3">
    <name type="scientific">Aspergillus kawachii</name>
    <name type="common">White koji mold</name>
    <name type="synonym">Aspergillus awamori var. kawachi</name>
    <dbReference type="NCBI Taxonomy" id="1069201"/>
    <lineage>
        <taxon>Eukaryota</taxon>
        <taxon>Fungi</taxon>
        <taxon>Dikarya</taxon>
        <taxon>Ascomycota</taxon>
        <taxon>Pezizomycotina</taxon>
        <taxon>Eurotiomycetes</taxon>
        <taxon>Eurotiomycetidae</taxon>
        <taxon>Eurotiales</taxon>
        <taxon>Aspergillaceae</taxon>
        <taxon>Aspergillus</taxon>
        <taxon>Aspergillus subgen. Circumdati</taxon>
    </lineage>
</organism>
<feature type="compositionally biased region" description="Basic and acidic residues" evidence="1">
    <location>
        <begin position="132"/>
        <end position="151"/>
    </location>
</feature>
<name>A0A146FBK2_ASPKA</name>
<evidence type="ECO:0000313" key="2">
    <source>
        <dbReference type="EMBL" id="GAT23029.1"/>
    </source>
</evidence>